<reference evidence="3" key="1">
    <citation type="journal article" date="2019" name="Int. J. Syst. Evol. Microbiol.">
        <title>The Global Catalogue of Microorganisms (GCM) 10K type strain sequencing project: providing services to taxonomists for standard genome sequencing and annotation.</title>
        <authorList>
            <consortium name="The Broad Institute Genomics Platform"/>
            <consortium name="The Broad Institute Genome Sequencing Center for Infectious Disease"/>
            <person name="Wu L."/>
            <person name="Ma J."/>
        </authorList>
    </citation>
    <scope>NUCLEOTIDE SEQUENCE [LARGE SCALE GENOMIC DNA]</scope>
    <source>
        <strain evidence="3">JCM 32105</strain>
    </source>
</reference>
<dbReference type="Proteomes" id="UP001500067">
    <property type="component" value="Unassembled WGS sequence"/>
</dbReference>
<sequence>MKEGDSFVHTFTVTPATHAGFIDIFRDRNPLHTSAQFAQAKGFRGEVMHGNILNGFLSYFIGECLPTKDVIIHAQSIKFSLPVYMNDELEFTARIVGFFESVRTYEFKFSFRNKDGKTVAKGDIQIGLI</sequence>
<dbReference type="InterPro" id="IPR050965">
    <property type="entry name" value="UPF0336/Enoyl-CoA_hydratase"/>
</dbReference>
<gene>
    <name evidence="2" type="ORF">GCM10023093_23810</name>
</gene>
<dbReference type="Gene3D" id="3.10.129.10">
    <property type="entry name" value="Hotdog Thioesterase"/>
    <property type="match status" value="1"/>
</dbReference>
<protein>
    <recommendedName>
        <fullName evidence="1">MaoC-like domain-containing protein</fullName>
    </recommendedName>
</protein>
<dbReference type="InterPro" id="IPR029069">
    <property type="entry name" value="HotDog_dom_sf"/>
</dbReference>
<organism evidence="2 3">
    <name type="scientific">Nemorincola caseinilytica</name>
    <dbReference type="NCBI Taxonomy" id="2054315"/>
    <lineage>
        <taxon>Bacteria</taxon>
        <taxon>Pseudomonadati</taxon>
        <taxon>Bacteroidota</taxon>
        <taxon>Chitinophagia</taxon>
        <taxon>Chitinophagales</taxon>
        <taxon>Chitinophagaceae</taxon>
        <taxon>Nemorincola</taxon>
    </lineage>
</organism>
<name>A0ABP8NLH3_9BACT</name>
<evidence type="ECO:0000313" key="2">
    <source>
        <dbReference type="EMBL" id="GAA4467618.1"/>
    </source>
</evidence>
<dbReference type="SUPFAM" id="SSF54637">
    <property type="entry name" value="Thioesterase/thiol ester dehydrase-isomerase"/>
    <property type="match status" value="1"/>
</dbReference>
<feature type="domain" description="MaoC-like" evidence="1">
    <location>
        <begin position="8"/>
        <end position="97"/>
    </location>
</feature>
<accession>A0ABP8NLH3</accession>
<dbReference type="InterPro" id="IPR002539">
    <property type="entry name" value="MaoC-like_dom"/>
</dbReference>
<dbReference type="PANTHER" id="PTHR43437:SF3">
    <property type="entry name" value="HYDROXYACYL-THIOESTER DEHYDRATASE TYPE 2, MITOCHONDRIAL"/>
    <property type="match status" value="1"/>
</dbReference>
<dbReference type="RefSeq" id="WP_345083483.1">
    <property type="nucleotide sequence ID" value="NZ_BAABFA010000017.1"/>
</dbReference>
<evidence type="ECO:0000313" key="3">
    <source>
        <dbReference type="Proteomes" id="UP001500067"/>
    </source>
</evidence>
<evidence type="ECO:0000259" key="1">
    <source>
        <dbReference type="Pfam" id="PF01575"/>
    </source>
</evidence>
<proteinExistence type="predicted"/>
<keyword evidence="3" id="KW-1185">Reference proteome</keyword>
<dbReference type="PANTHER" id="PTHR43437">
    <property type="entry name" value="HYDROXYACYL-THIOESTER DEHYDRATASE TYPE 2, MITOCHONDRIAL-RELATED"/>
    <property type="match status" value="1"/>
</dbReference>
<dbReference type="EMBL" id="BAABFA010000017">
    <property type="protein sequence ID" value="GAA4467618.1"/>
    <property type="molecule type" value="Genomic_DNA"/>
</dbReference>
<dbReference type="Pfam" id="PF01575">
    <property type="entry name" value="MaoC_dehydratas"/>
    <property type="match status" value="1"/>
</dbReference>
<comment type="caution">
    <text evidence="2">The sequence shown here is derived from an EMBL/GenBank/DDBJ whole genome shotgun (WGS) entry which is preliminary data.</text>
</comment>